<dbReference type="Pfam" id="PF18962">
    <property type="entry name" value="Por_Secre_tail"/>
    <property type="match status" value="1"/>
</dbReference>
<comment type="caution">
    <text evidence="2">The sequence shown here is derived from an EMBL/GenBank/DDBJ whole genome shotgun (WGS) entry which is preliminary data.</text>
</comment>
<dbReference type="InterPro" id="IPR007110">
    <property type="entry name" value="Ig-like_dom"/>
</dbReference>
<dbReference type="RefSeq" id="WP_254083964.1">
    <property type="nucleotide sequence ID" value="NZ_JAHESE010000006.1"/>
</dbReference>
<reference evidence="2 3" key="1">
    <citation type="submission" date="2021-05" db="EMBL/GenBank/DDBJ databases">
        <title>A Polyphasic approach of four new species of the genus Ohtaekwangia: Ohtaekwangia histidinii sp. nov., Ohtaekwangia cretensis sp. nov., Ohtaekwangia indiensis sp. nov., Ohtaekwangia reichenbachii sp. nov. from diverse environment.</title>
        <authorList>
            <person name="Octaviana S."/>
        </authorList>
    </citation>
    <scope>NUCLEOTIDE SEQUENCE [LARGE SCALE GENOMIC DNA]</scope>
    <source>
        <strain evidence="2 3">PWU5</strain>
    </source>
</reference>
<evidence type="ECO:0000259" key="1">
    <source>
        <dbReference type="PROSITE" id="PS50835"/>
    </source>
</evidence>
<dbReference type="InterPro" id="IPR036179">
    <property type="entry name" value="Ig-like_dom_sf"/>
</dbReference>
<protein>
    <submittedName>
        <fullName evidence="2">T9SS type A sorting domain-containing protein</fullName>
    </submittedName>
</protein>
<dbReference type="SUPFAM" id="SSF48726">
    <property type="entry name" value="Immunoglobulin"/>
    <property type="match status" value="1"/>
</dbReference>
<dbReference type="Proteomes" id="UP001319080">
    <property type="component" value="Unassembled WGS sequence"/>
</dbReference>
<organism evidence="2 3">
    <name type="scientific">Dawidia cretensis</name>
    <dbReference type="NCBI Taxonomy" id="2782350"/>
    <lineage>
        <taxon>Bacteria</taxon>
        <taxon>Pseudomonadati</taxon>
        <taxon>Bacteroidota</taxon>
        <taxon>Cytophagia</taxon>
        <taxon>Cytophagales</taxon>
        <taxon>Chryseotaleaceae</taxon>
        <taxon>Dawidia</taxon>
    </lineage>
</organism>
<keyword evidence="3" id="KW-1185">Reference proteome</keyword>
<gene>
    <name evidence="2" type="ORF">KK062_09060</name>
</gene>
<dbReference type="InterPro" id="IPR022519">
    <property type="entry name" value="Gloeo/Verruco_rpt"/>
</dbReference>
<accession>A0AAP2GV32</accession>
<evidence type="ECO:0000313" key="3">
    <source>
        <dbReference type="Proteomes" id="UP001319080"/>
    </source>
</evidence>
<sequence length="724" mass="77604">MLPLYLRQSLLCFLPFFTICTTSYAQRELWGSSMSGGNYNNGFIFRSDSIGDNLQIVHHFKTDIDGENISALTLAGNNKLYGMAASGGSASAGIYSSGTLFEYDPTTDQFRVLAVFGTNITGLPSNPTLPRAEGKPVLTEIRPGVLYGLLRQGSYVFSYNINTGEFSRPFTVPTYTGDAMNSTLQNKLNRGFYKFGNYWYATTSTNSQCPIASPYSGSFMRMDANGNGIEVFFRAGCLVSDGYSYDGSLAEVNGKLYGTTAYGGTGNSGVIYEYNPTANTYTKLYDFVDYPYSYQVQSLISVGNGKLYGTAHGGGIPEPGPGLPAGGGILFEFDIATKIFTKKYSFTIAGQSIYDLGVFPTPLIHGKNKKLYGATQYGVFEYNPTDGAMRTAGRFHGVGYAPSLIPICRKPAYTPLEQTTYSVCADAPFTVDLGSNNTTAAGWKHDGVLDDKQTTTTLQFQAFTSAHAGTWVCTMTNECGTTVSQTITLQFGSPAQPVITASGPLAFCSGGSVTLSVPEGFNEYHWNNGATTHSIEVNESGGYDVSVDNGCPSPLSAVVNVTVHALPATPTLTEDASGTTLTATSNADTYRWSLNDVVLQTHAATITATESGVYKVYSISEAECVSAGYASRQIVITGMEEHSDQALKVYPNPSRGVLQIRVNNALHGTASVSVVNAQGNVVHAQTITLTKEPATISLEHLPAGLYSLVIHRDIIVLVKKIVIR</sequence>
<evidence type="ECO:0000313" key="2">
    <source>
        <dbReference type="EMBL" id="MBT1708372.1"/>
    </source>
</evidence>
<dbReference type="PROSITE" id="PS50835">
    <property type="entry name" value="IG_LIKE"/>
    <property type="match status" value="1"/>
</dbReference>
<dbReference type="InterPro" id="IPR026444">
    <property type="entry name" value="Secre_tail"/>
</dbReference>
<proteinExistence type="predicted"/>
<name>A0AAP2GV32_9BACT</name>
<feature type="domain" description="Ig-like" evidence="1">
    <location>
        <begin position="402"/>
        <end position="488"/>
    </location>
</feature>
<dbReference type="InterPro" id="IPR013783">
    <property type="entry name" value="Ig-like_fold"/>
</dbReference>
<dbReference type="EMBL" id="JAHESE010000006">
    <property type="protein sequence ID" value="MBT1708372.1"/>
    <property type="molecule type" value="Genomic_DNA"/>
</dbReference>
<dbReference type="NCBIfam" id="TIGR03803">
    <property type="entry name" value="Gloeo_Verruco"/>
    <property type="match status" value="2"/>
</dbReference>
<dbReference type="Gene3D" id="2.60.40.10">
    <property type="entry name" value="Immunoglobulins"/>
    <property type="match status" value="1"/>
</dbReference>
<dbReference type="AlphaFoldDB" id="A0AAP2GV32"/>
<dbReference type="NCBIfam" id="TIGR04183">
    <property type="entry name" value="Por_Secre_tail"/>
    <property type="match status" value="1"/>
</dbReference>